<proteinExistence type="predicted"/>
<evidence type="ECO:0000313" key="5">
    <source>
        <dbReference type="Proteomes" id="UP001157017"/>
    </source>
</evidence>
<feature type="compositionally biased region" description="Low complexity" evidence="2">
    <location>
        <begin position="53"/>
        <end position="63"/>
    </location>
</feature>
<accession>A0ABQ6JD47</accession>
<evidence type="ECO:0000259" key="3">
    <source>
        <dbReference type="Pfam" id="PF22421"/>
    </source>
</evidence>
<feature type="compositionally biased region" description="Basic residues" evidence="2">
    <location>
        <begin position="77"/>
        <end position="89"/>
    </location>
</feature>
<feature type="region of interest" description="Disordered" evidence="2">
    <location>
        <begin position="53"/>
        <end position="101"/>
    </location>
</feature>
<gene>
    <name evidence="4" type="ORF">GCM10025868_06090</name>
</gene>
<evidence type="ECO:0000256" key="1">
    <source>
        <dbReference type="PROSITE-ProRule" id="PRU00182"/>
    </source>
</evidence>
<feature type="domain" description="Tyrosine--tRNA ligase SYY-like C-terminal" evidence="3">
    <location>
        <begin position="5"/>
        <end position="51"/>
    </location>
</feature>
<evidence type="ECO:0000256" key="2">
    <source>
        <dbReference type="SAM" id="MobiDB-lite"/>
    </source>
</evidence>
<dbReference type="InterPro" id="IPR036986">
    <property type="entry name" value="S4_RNA-bd_sf"/>
</dbReference>
<keyword evidence="5" id="KW-1185">Reference proteome</keyword>
<dbReference type="Gene3D" id="3.10.290.10">
    <property type="entry name" value="RNA-binding S4 domain"/>
    <property type="match status" value="1"/>
</dbReference>
<evidence type="ECO:0000313" key="4">
    <source>
        <dbReference type="EMBL" id="GMA85359.1"/>
    </source>
</evidence>
<sequence length="101" mass="10481">MAVGTPVVQALVDTGLAAGRGAARRTIEEGGVSVNNARVSDVDAVLTQEQAPARAVRAAAPRSAHARRRGGGGCSRARGRRVRVNGRRCRGGDLTSRRTPP</sequence>
<dbReference type="SUPFAM" id="SSF55174">
    <property type="entry name" value="Alpha-L RNA-binding motif"/>
    <property type="match status" value="1"/>
</dbReference>
<dbReference type="Pfam" id="PF22421">
    <property type="entry name" value="SYY_C-terminal"/>
    <property type="match status" value="1"/>
</dbReference>
<comment type="caution">
    <text evidence="4">The sequence shown here is derived from an EMBL/GenBank/DDBJ whole genome shotgun (WGS) entry which is preliminary data.</text>
</comment>
<dbReference type="InterPro" id="IPR054608">
    <property type="entry name" value="SYY-like_C"/>
</dbReference>
<organism evidence="4 5">
    <name type="scientific">Angustibacter aerolatus</name>
    <dbReference type="NCBI Taxonomy" id="1162965"/>
    <lineage>
        <taxon>Bacteria</taxon>
        <taxon>Bacillati</taxon>
        <taxon>Actinomycetota</taxon>
        <taxon>Actinomycetes</taxon>
        <taxon>Kineosporiales</taxon>
        <taxon>Kineosporiaceae</taxon>
    </lineage>
</organism>
<dbReference type="PROSITE" id="PS50889">
    <property type="entry name" value="S4"/>
    <property type="match status" value="1"/>
</dbReference>
<dbReference type="CDD" id="cd00165">
    <property type="entry name" value="S4"/>
    <property type="match status" value="1"/>
</dbReference>
<keyword evidence="1" id="KW-0694">RNA-binding</keyword>
<dbReference type="EMBL" id="BSUZ01000001">
    <property type="protein sequence ID" value="GMA85359.1"/>
    <property type="molecule type" value="Genomic_DNA"/>
</dbReference>
<reference evidence="5" key="1">
    <citation type="journal article" date="2019" name="Int. J. Syst. Evol. Microbiol.">
        <title>The Global Catalogue of Microorganisms (GCM) 10K type strain sequencing project: providing services to taxonomists for standard genome sequencing and annotation.</title>
        <authorList>
            <consortium name="The Broad Institute Genomics Platform"/>
            <consortium name="The Broad Institute Genome Sequencing Center for Infectious Disease"/>
            <person name="Wu L."/>
            <person name="Ma J."/>
        </authorList>
    </citation>
    <scope>NUCLEOTIDE SEQUENCE [LARGE SCALE GENOMIC DNA]</scope>
    <source>
        <strain evidence="5">NBRC 108730</strain>
    </source>
</reference>
<name>A0ABQ6JD47_9ACTN</name>
<protein>
    <recommendedName>
        <fullName evidence="3">Tyrosine--tRNA ligase SYY-like C-terminal domain-containing protein</fullName>
    </recommendedName>
</protein>
<dbReference type="Proteomes" id="UP001157017">
    <property type="component" value="Unassembled WGS sequence"/>
</dbReference>